<dbReference type="PANTHER" id="PTHR44943:SF8">
    <property type="entry name" value="TPR REPEAT-CONTAINING PROTEIN MJ0263"/>
    <property type="match status" value="1"/>
</dbReference>
<dbReference type="InterPro" id="IPR019734">
    <property type="entry name" value="TPR_rpt"/>
</dbReference>
<feature type="domain" description="Cytochrome c-type biogenesis protein H TPR" evidence="5">
    <location>
        <begin position="90"/>
        <end position="196"/>
    </location>
</feature>
<accession>A0A7J0BTT5</accession>
<dbReference type="PANTHER" id="PTHR44943">
    <property type="entry name" value="CELLULOSE SYNTHASE OPERON PROTEIN C"/>
    <property type="match status" value="1"/>
</dbReference>
<dbReference type="Gene3D" id="1.25.40.10">
    <property type="entry name" value="Tetratricopeptide repeat domain"/>
    <property type="match status" value="1"/>
</dbReference>
<dbReference type="SMART" id="SM00028">
    <property type="entry name" value="TPR"/>
    <property type="match status" value="3"/>
</dbReference>
<dbReference type="InterPro" id="IPR011990">
    <property type="entry name" value="TPR-like_helical_dom_sf"/>
</dbReference>
<evidence type="ECO:0000313" key="7">
    <source>
        <dbReference type="Proteomes" id="UP000503820"/>
    </source>
</evidence>
<feature type="repeat" description="TPR" evidence="3">
    <location>
        <begin position="129"/>
        <end position="162"/>
    </location>
</feature>
<dbReference type="PROSITE" id="PS50293">
    <property type="entry name" value="TPR_REGION"/>
    <property type="match status" value="1"/>
</dbReference>
<sequence>MTMSKQELQDIARQVQEGRYVTKGTLYTAVIIALALGLYMGNLLTSVYAPTPVSSTSAPQPGQPIQPAQTQEVDPGLAAAILKYEKMTREAPDNADAWAMLGHAYFDTNRPKAAITAYTKALELAPGNPDVMTDLGVMYRRDGQPERAVELFNEVIRQNPAHEQSRFNKGIVLYHDLDRKDEAIAAWEDLLRINPKATAPGGQPLSAMIQQLSR</sequence>
<keyword evidence="4" id="KW-1133">Transmembrane helix</keyword>
<evidence type="ECO:0000256" key="3">
    <source>
        <dbReference type="PROSITE-ProRule" id="PRU00339"/>
    </source>
</evidence>
<keyword evidence="7" id="KW-1185">Reference proteome</keyword>
<name>A0A7J0BTT5_9BACT</name>
<dbReference type="EMBL" id="BLVP01000007">
    <property type="protein sequence ID" value="GFM36572.1"/>
    <property type="molecule type" value="Genomic_DNA"/>
</dbReference>
<feature type="transmembrane region" description="Helical" evidence="4">
    <location>
        <begin position="20"/>
        <end position="40"/>
    </location>
</feature>
<protein>
    <recommendedName>
        <fullName evidence="5">Cytochrome c-type biogenesis protein H TPR domain-containing protein</fullName>
    </recommendedName>
</protein>
<reference evidence="6 7" key="1">
    <citation type="submission" date="2020-05" db="EMBL/GenBank/DDBJ databases">
        <title>Draft genome sequence of Desulfovibrio psychrotolerans JS1T.</title>
        <authorList>
            <person name="Ueno A."/>
            <person name="Tamazawa S."/>
            <person name="Tamamura S."/>
            <person name="Murakami T."/>
            <person name="Kiyama T."/>
            <person name="Inomata H."/>
            <person name="Amano Y."/>
            <person name="Miyakawa K."/>
            <person name="Tamaki H."/>
            <person name="Naganuma T."/>
            <person name="Kaneko K."/>
        </authorList>
    </citation>
    <scope>NUCLEOTIDE SEQUENCE [LARGE SCALE GENOMIC DNA]</scope>
    <source>
        <strain evidence="6 7">JS1</strain>
    </source>
</reference>
<dbReference type="Proteomes" id="UP000503820">
    <property type="component" value="Unassembled WGS sequence"/>
</dbReference>
<keyword evidence="4" id="KW-0472">Membrane</keyword>
<gene>
    <name evidence="6" type="ORF">DSM19430T_12560</name>
</gene>
<dbReference type="Pfam" id="PF23914">
    <property type="entry name" value="TPR_CcmH_CycH"/>
    <property type="match status" value="1"/>
</dbReference>
<feature type="repeat" description="TPR" evidence="3">
    <location>
        <begin position="95"/>
        <end position="128"/>
    </location>
</feature>
<organism evidence="6 7">
    <name type="scientific">Desulfovibrio psychrotolerans</name>
    <dbReference type="NCBI Taxonomy" id="415242"/>
    <lineage>
        <taxon>Bacteria</taxon>
        <taxon>Pseudomonadati</taxon>
        <taxon>Thermodesulfobacteriota</taxon>
        <taxon>Desulfovibrionia</taxon>
        <taxon>Desulfovibrionales</taxon>
        <taxon>Desulfovibrionaceae</taxon>
        <taxon>Desulfovibrio</taxon>
    </lineage>
</organism>
<evidence type="ECO:0000259" key="5">
    <source>
        <dbReference type="Pfam" id="PF23914"/>
    </source>
</evidence>
<dbReference type="InterPro" id="IPR056413">
    <property type="entry name" value="TPR_CcmH_CycH"/>
</dbReference>
<dbReference type="InterPro" id="IPR051685">
    <property type="entry name" value="Ycf3/AcsC/BcsC/TPR_MFPF"/>
</dbReference>
<dbReference type="SUPFAM" id="SSF48452">
    <property type="entry name" value="TPR-like"/>
    <property type="match status" value="1"/>
</dbReference>
<evidence type="ECO:0000256" key="4">
    <source>
        <dbReference type="SAM" id="Phobius"/>
    </source>
</evidence>
<dbReference type="RefSeq" id="WP_174409252.1">
    <property type="nucleotide sequence ID" value="NZ_BLVP01000007.1"/>
</dbReference>
<evidence type="ECO:0000256" key="2">
    <source>
        <dbReference type="ARBA" id="ARBA00022803"/>
    </source>
</evidence>
<dbReference type="PROSITE" id="PS50005">
    <property type="entry name" value="TPR"/>
    <property type="match status" value="2"/>
</dbReference>
<keyword evidence="2 3" id="KW-0802">TPR repeat</keyword>
<evidence type="ECO:0000313" key="6">
    <source>
        <dbReference type="EMBL" id="GFM36572.1"/>
    </source>
</evidence>
<keyword evidence="1" id="KW-0677">Repeat</keyword>
<keyword evidence="4" id="KW-0812">Transmembrane</keyword>
<evidence type="ECO:0000256" key="1">
    <source>
        <dbReference type="ARBA" id="ARBA00022737"/>
    </source>
</evidence>
<dbReference type="AlphaFoldDB" id="A0A7J0BTT5"/>
<proteinExistence type="predicted"/>
<comment type="caution">
    <text evidence="6">The sequence shown here is derived from an EMBL/GenBank/DDBJ whole genome shotgun (WGS) entry which is preliminary data.</text>
</comment>